<evidence type="ECO:0000256" key="3">
    <source>
        <dbReference type="ARBA" id="ARBA00022692"/>
    </source>
</evidence>
<dbReference type="EMBL" id="CP012542">
    <property type="protein sequence ID" value="QCD45172.1"/>
    <property type="molecule type" value="Genomic_DNA"/>
</dbReference>
<dbReference type="PANTHER" id="PTHR34478">
    <property type="entry name" value="PROTEIN LEMA"/>
    <property type="match status" value="1"/>
</dbReference>
<evidence type="ECO:0000256" key="5">
    <source>
        <dbReference type="ARBA" id="ARBA00023136"/>
    </source>
</evidence>
<dbReference type="InterPro" id="IPR007156">
    <property type="entry name" value="MamQ_LemA"/>
</dbReference>
<evidence type="ECO:0000313" key="6">
    <source>
        <dbReference type="EMBL" id="QCD45172.1"/>
    </source>
</evidence>
<evidence type="ECO:0000256" key="4">
    <source>
        <dbReference type="ARBA" id="ARBA00022989"/>
    </source>
</evidence>
<keyword evidence="4" id="KW-1133">Transmembrane helix</keyword>
<name>A0A6G5QHR7_9BACT</name>
<dbReference type="SUPFAM" id="SSF140478">
    <property type="entry name" value="LemA-like"/>
    <property type="match status" value="1"/>
</dbReference>
<reference evidence="6 7" key="1">
    <citation type="submission" date="2016-07" db="EMBL/GenBank/DDBJ databases">
        <title>Comparative genomics of the Campylobacter concisus group.</title>
        <authorList>
            <person name="Miller W.G."/>
            <person name="Yee E."/>
            <person name="Chapman M.H."/>
            <person name="Huynh S."/>
            <person name="Bono J.L."/>
            <person name="On S.L.W."/>
            <person name="StLeger J."/>
            <person name="Foster G."/>
            <person name="Parker C.T."/>
        </authorList>
    </citation>
    <scope>NUCLEOTIDE SEQUENCE [LARGE SCALE GENOMIC DNA]</scope>
    <source>
        <strain evidence="6 7">CCUG 21559</strain>
    </source>
</reference>
<dbReference type="Proteomes" id="UP000503264">
    <property type="component" value="Chromosome"/>
</dbReference>
<dbReference type="RefSeq" id="WP_171993990.1">
    <property type="nucleotide sequence ID" value="NZ_CP012542.1"/>
</dbReference>
<evidence type="ECO:0000313" key="7">
    <source>
        <dbReference type="Proteomes" id="UP000503264"/>
    </source>
</evidence>
<keyword evidence="3" id="KW-0812">Transmembrane</keyword>
<dbReference type="Pfam" id="PF04011">
    <property type="entry name" value="LemA"/>
    <property type="match status" value="1"/>
</dbReference>
<sequence length="186" mass="20922">MSEVLVFFLVIVVLLVGTVIAIYNSLIAKQNQVKNINASVDVALKNRYDLIPNLVATVKQYATHENELLTKVVEFRSRAINAVGIENFKTNNEISTALGGMKIMAESYPELKASENFIHLQKSLNEVEAQISAARRAYNSAVMVYNNAVQMFPSNIIANMFKFSLQEFFEAPEAEQKTPDIKELFR</sequence>
<keyword evidence="7" id="KW-1185">Reference proteome</keyword>
<evidence type="ECO:0000256" key="1">
    <source>
        <dbReference type="ARBA" id="ARBA00004167"/>
    </source>
</evidence>
<dbReference type="PANTHER" id="PTHR34478:SF1">
    <property type="entry name" value="PROTEIN LEMA"/>
    <property type="match status" value="1"/>
</dbReference>
<dbReference type="AlphaFoldDB" id="A0A6G5QHR7"/>
<accession>A0A6G5QHR7</accession>
<comment type="similarity">
    <text evidence="2">Belongs to the LemA family.</text>
</comment>
<proteinExistence type="inferred from homology"/>
<dbReference type="InterPro" id="IPR023353">
    <property type="entry name" value="LemA-like_dom_sf"/>
</dbReference>
<dbReference type="Gene3D" id="1.20.1440.20">
    <property type="entry name" value="LemA-like domain"/>
    <property type="match status" value="1"/>
</dbReference>
<dbReference type="GO" id="GO:0016020">
    <property type="term" value="C:membrane"/>
    <property type="evidence" value="ECO:0007669"/>
    <property type="project" value="UniProtKB-SubCell"/>
</dbReference>
<organism evidence="6 7">
    <name type="scientific">Campylobacter mucosalis CCUG 21559</name>
    <dbReference type="NCBI Taxonomy" id="1032067"/>
    <lineage>
        <taxon>Bacteria</taxon>
        <taxon>Pseudomonadati</taxon>
        <taxon>Campylobacterota</taxon>
        <taxon>Epsilonproteobacteria</taxon>
        <taxon>Campylobacterales</taxon>
        <taxon>Campylobacteraceae</taxon>
        <taxon>Campylobacter</taxon>
    </lineage>
</organism>
<keyword evidence="5" id="KW-0472">Membrane</keyword>
<evidence type="ECO:0000256" key="2">
    <source>
        <dbReference type="ARBA" id="ARBA00008854"/>
    </source>
</evidence>
<comment type="subcellular location">
    <subcellularLocation>
        <location evidence="1">Membrane</location>
        <topology evidence="1">Single-pass membrane protein</topology>
    </subcellularLocation>
</comment>
<protein>
    <submittedName>
        <fullName evidence="6">LemA protein</fullName>
    </submittedName>
</protein>
<gene>
    <name evidence="6" type="primary">lemA</name>
    <name evidence="6" type="ORF">CMUC_1408</name>
</gene>